<dbReference type="InterPro" id="IPR027365">
    <property type="entry name" value="GNAT_acetyltra_YdfB-like"/>
</dbReference>
<comment type="caution">
    <text evidence="2">The sequence shown here is derived from an EMBL/GenBank/DDBJ whole genome shotgun (WGS) entry which is preliminary data.</text>
</comment>
<organism evidence="2 3">
    <name type="scientific">Glycomyces niveus</name>
    <dbReference type="NCBI Taxonomy" id="2820287"/>
    <lineage>
        <taxon>Bacteria</taxon>
        <taxon>Bacillati</taxon>
        <taxon>Actinomycetota</taxon>
        <taxon>Actinomycetes</taxon>
        <taxon>Glycomycetales</taxon>
        <taxon>Glycomycetaceae</taxon>
        <taxon>Glycomyces</taxon>
    </lineage>
</organism>
<dbReference type="InterPro" id="IPR016181">
    <property type="entry name" value="Acyl_CoA_acyltransferase"/>
</dbReference>
<reference evidence="2 3" key="1">
    <citation type="submission" date="2021-03" db="EMBL/GenBank/DDBJ databases">
        <title>Glycomyces sp. nov., a novel actinomycete isolated from soil.</title>
        <authorList>
            <person name="Yang X."/>
            <person name="Xu X."/>
        </authorList>
    </citation>
    <scope>NUCLEOTIDE SEQUENCE [LARGE SCALE GENOMIC DNA]</scope>
    <source>
        <strain evidence="2 3">NEAU-S30</strain>
    </source>
</reference>
<dbReference type="Gene3D" id="3.40.630.30">
    <property type="match status" value="1"/>
</dbReference>
<dbReference type="CDD" id="cd04301">
    <property type="entry name" value="NAT_SF"/>
    <property type="match status" value="1"/>
</dbReference>
<evidence type="ECO:0000313" key="3">
    <source>
        <dbReference type="Proteomes" id="UP000681341"/>
    </source>
</evidence>
<dbReference type="Pfam" id="PF12746">
    <property type="entry name" value="GNAT_acetyltran"/>
    <property type="match status" value="1"/>
</dbReference>
<dbReference type="Proteomes" id="UP000681341">
    <property type="component" value="Unassembled WGS sequence"/>
</dbReference>
<evidence type="ECO:0000313" key="2">
    <source>
        <dbReference type="EMBL" id="MBO3734529.1"/>
    </source>
</evidence>
<proteinExistence type="predicted"/>
<accession>A0ABS3U6X4</accession>
<dbReference type="InterPro" id="IPR000182">
    <property type="entry name" value="GNAT_dom"/>
</dbReference>
<dbReference type="EMBL" id="JAGFNP010000010">
    <property type="protein sequence ID" value="MBO3734529.1"/>
    <property type="molecule type" value="Genomic_DNA"/>
</dbReference>
<keyword evidence="3" id="KW-1185">Reference proteome</keyword>
<gene>
    <name evidence="2" type="ORF">J5V16_17005</name>
</gene>
<protein>
    <submittedName>
        <fullName evidence="2">GNAT family N-acetyltransferase</fullName>
    </submittedName>
</protein>
<dbReference type="RefSeq" id="WP_208497710.1">
    <property type="nucleotide sequence ID" value="NZ_JAGFNP010000010.1"/>
</dbReference>
<evidence type="ECO:0000259" key="1">
    <source>
        <dbReference type="PROSITE" id="PS51186"/>
    </source>
</evidence>
<dbReference type="PROSITE" id="PS51186">
    <property type="entry name" value="GNAT"/>
    <property type="match status" value="1"/>
</dbReference>
<sequence>MVPDPLLARAQSLWASLAVAPVAFTRNGTSVVASPDSQLCPASWAGIVAVGGSAIVTVPSGAMVEPVVHAVQHASPDALTDPDALRAMLPVKEVLGPANLAYVSPDAFLPAASGTVTERLNPGHPDLLALLASVSQEDAEESGIGELTAPVFVARESAKVVAAAGYERWPGGTAHLCVLTDTAARGRGLAQRVASAAVDRALADGLLPQWRARPPASRRVAQALGFRELGTQLSVYLDPARLAD</sequence>
<dbReference type="SUPFAM" id="SSF55729">
    <property type="entry name" value="Acyl-CoA N-acyltransferases (Nat)"/>
    <property type="match status" value="1"/>
</dbReference>
<name>A0ABS3U6X4_9ACTN</name>
<feature type="domain" description="N-acetyltransferase" evidence="1">
    <location>
        <begin position="107"/>
        <end position="244"/>
    </location>
</feature>